<proteinExistence type="predicted"/>
<name>A0A655J973_MYCTX</name>
<evidence type="ECO:0000313" key="1">
    <source>
        <dbReference type="EMBL" id="CFE46304.1"/>
    </source>
</evidence>
<dbReference type="EMBL" id="CFOE01000839">
    <property type="protein sequence ID" value="CFE46304.1"/>
    <property type="molecule type" value="Genomic_DNA"/>
</dbReference>
<dbReference type="AlphaFoldDB" id="A0A655J973"/>
<accession>A0A655J973</accession>
<sequence length="237" mass="26053">MRARRAGQLIGDRIIRRRHTGRCRSHRGQPVVANIVVHVGLYLLANHFDGRRPICPLRRERFGRSQPCRPLRQGTLVDRNGRRDFGVHQLPEVVAQRFAALGRGTDFGDHRISSLTVTLHKVHRRVGPRSRPCRCQDGDLATLHPQRLHEHTGGSPQLRAVSVERVQVKSVFAAVPVVDLGRVGGQVGMLVAHQVASPHVALRVLGCGPALGETLSDVQPVSHPHPIRAAAHRSASA</sequence>
<dbReference type="Proteomes" id="UP000048289">
    <property type="component" value="Unassembled WGS sequence"/>
</dbReference>
<organism evidence="2 4">
    <name type="scientific">Mycobacterium tuberculosis</name>
    <dbReference type="NCBI Taxonomy" id="1773"/>
    <lineage>
        <taxon>Bacteria</taxon>
        <taxon>Bacillati</taxon>
        <taxon>Actinomycetota</taxon>
        <taxon>Actinomycetes</taxon>
        <taxon>Mycobacteriales</taxon>
        <taxon>Mycobacteriaceae</taxon>
        <taxon>Mycobacterium</taxon>
        <taxon>Mycobacterium tuberculosis complex</taxon>
    </lineage>
</organism>
<gene>
    <name evidence="1" type="ORF">ERS007681_04017</name>
    <name evidence="2" type="ORF">ERS007741_02718</name>
</gene>
<evidence type="ECO:0000313" key="2">
    <source>
        <dbReference type="EMBL" id="COW56558.1"/>
    </source>
</evidence>
<evidence type="ECO:0000313" key="3">
    <source>
        <dbReference type="Proteomes" id="UP000048289"/>
    </source>
</evidence>
<dbReference type="Proteomes" id="UP000048600">
    <property type="component" value="Unassembled WGS sequence"/>
</dbReference>
<dbReference type="EMBL" id="CHKL01000339">
    <property type="protein sequence ID" value="COW56558.1"/>
    <property type="molecule type" value="Genomic_DNA"/>
</dbReference>
<reference evidence="3 4" key="1">
    <citation type="submission" date="2015-03" db="EMBL/GenBank/DDBJ databases">
        <authorList>
            <consortium name="Pathogen Informatics"/>
        </authorList>
    </citation>
    <scope>NUCLEOTIDE SEQUENCE [LARGE SCALE GENOMIC DNA]</scope>
    <source>
        <strain evidence="1 3">G09901357</strain>
        <strain evidence="2 4">P00601463</strain>
    </source>
</reference>
<protein>
    <submittedName>
        <fullName evidence="2">Uncharacterized protein</fullName>
    </submittedName>
</protein>
<evidence type="ECO:0000313" key="4">
    <source>
        <dbReference type="Proteomes" id="UP000048600"/>
    </source>
</evidence>